<gene>
    <name evidence="3" type="ORF">BWZ43_14965</name>
</gene>
<evidence type="ECO:0000256" key="1">
    <source>
        <dbReference type="ARBA" id="ARBA00022801"/>
    </source>
</evidence>
<keyword evidence="4" id="KW-1185">Reference proteome</keyword>
<feature type="domain" description="Alpha/beta hydrolase fold-3" evidence="2">
    <location>
        <begin position="81"/>
        <end position="286"/>
    </location>
</feature>
<organism evidence="3 4">
    <name type="scientific">Heyndrickxia oleronia</name>
    <dbReference type="NCBI Taxonomy" id="38875"/>
    <lineage>
        <taxon>Bacteria</taxon>
        <taxon>Bacillati</taxon>
        <taxon>Bacillota</taxon>
        <taxon>Bacilli</taxon>
        <taxon>Bacillales</taxon>
        <taxon>Bacillaceae</taxon>
        <taxon>Heyndrickxia</taxon>
    </lineage>
</organism>
<evidence type="ECO:0000259" key="2">
    <source>
        <dbReference type="Pfam" id="PF07859"/>
    </source>
</evidence>
<dbReference type="EMBL" id="MTLA01000183">
    <property type="protein sequence ID" value="OOP67588.1"/>
    <property type="molecule type" value="Genomic_DNA"/>
</dbReference>
<dbReference type="RefSeq" id="WP_078110581.1">
    <property type="nucleotide sequence ID" value="NZ_CP065424.1"/>
</dbReference>
<dbReference type="Pfam" id="PF07859">
    <property type="entry name" value="Abhydrolase_3"/>
    <property type="match status" value="1"/>
</dbReference>
<dbReference type="InterPro" id="IPR029058">
    <property type="entry name" value="AB_hydrolase_fold"/>
</dbReference>
<dbReference type="InterPro" id="IPR013094">
    <property type="entry name" value="AB_hydrolase_3"/>
</dbReference>
<sequence length="319" mass="35622">MEERVNPELKVVLDQMPELIINKEQMPFIQQSFKEMLEMNNRVPNPAVTITDKLIPGPCREQEIRVRIYRSVAPIQSSAGLLWIHGGGYVLGTPEMDDGLCERFVLEANCTVVSVDYRLAPEHPFPAPLDDCYAALTWFSQHAEELGVNPSQIAVAGASAGGGLTAATSLLARDRKGPEIIFQMPLYPMIDDRHVTPSSKEIHDTRVWNEESNRNAWNMYLGHLQNEVSIYAAPARCTDFSNLPPTYTCVGDLDPFRDETIEYIANLTKAGVPTEFHLYPGCYHGFDGYAPFTEIGKKAIDQYVQALCAAFKRVGVKQV</sequence>
<comment type="caution">
    <text evidence="3">The sequence shown here is derived from an EMBL/GenBank/DDBJ whole genome shotgun (WGS) entry which is preliminary data.</text>
</comment>
<dbReference type="InterPro" id="IPR050300">
    <property type="entry name" value="GDXG_lipolytic_enzyme"/>
</dbReference>
<protein>
    <submittedName>
        <fullName evidence="3">Lipase</fullName>
    </submittedName>
</protein>
<dbReference type="Gene3D" id="3.40.50.1820">
    <property type="entry name" value="alpha/beta hydrolase"/>
    <property type="match status" value="1"/>
</dbReference>
<name>A0A8E2I9W1_9BACI</name>
<dbReference type="PANTHER" id="PTHR48081:SF8">
    <property type="entry name" value="ALPHA_BETA HYDROLASE FOLD-3 DOMAIN-CONTAINING PROTEIN-RELATED"/>
    <property type="match status" value="1"/>
</dbReference>
<dbReference type="PANTHER" id="PTHR48081">
    <property type="entry name" value="AB HYDROLASE SUPERFAMILY PROTEIN C4A8.06C"/>
    <property type="match status" value="1"/>
</dbReference>
<dbReference type="Proteomes" id="UP000189761">
    <property type="component" value="Unassembled WGS sequence"/>
</dbReference>
<keyword evidence="1" id="KW-0378">Hydrolase</keyword>
<dbReference type="AlphaFoldDB" id="A0A8E2I9W1"/>
<evidence type="ECO:0000313" key="3">
    <source>
        <dbReference type="EMBL" id="OOP67588.1"/>
    </source>
</evidence>
<proteinExistence type="predicted"/>
<reference evidence="3 4" key="1">
    <citation type="submission" date="2017-01" db="EMBL/GenBank/DDBJ databases">
        <title>Draft genome sequence of Bacillus oleronius.</title>
        <authorList>
            <person name="Allam M."/>
        </authorList>
    </citation>
    <scope>NUCLEOTIDE SEQUENCE [LARGE SCALE GENOMIC DNA]</scope>
    <source>
        <strain evidence="3 4">DSM 9356</strain>
    </source>
</reference>
<accession>A0A8E2I9W1</accession>
<dbReference type="SUPFAM" id="SSF53474">
    <property type="entry name" value="alpha/beta-Hydrolases"/>
    <property type="match status" value="1"/>
</dbReference>
<evidence type="ECO:0000313" key="4">
    <source>
        <dbReference type="Proteomes" id="UP000189761"/>
    </source>
</evidence>
<dbReference type="GO" id="GO:0016787">
    <property type="term" value="F:hydrolase activity"/>
    <property type="evidence" value="ECO:0007669"/>
    <property type="project" value="UniProtKB-KW"/>
</dbReference>